<gene>
    <name evidence="6" type="primary">g10029</name>
    <name evidence="6" type="ORF">VP750_LOCUS9026</name>
</gene>
<comment type="similarity">
    <text evidence="2">Belongs to the glycosyltransferase 47 family.</text>
</comment>
<keyword evidence="4" id="KW-0732">Signal</keyword>
<dbReference type="PANTHER" id="PTHR11062:SF268">
    <property type="entry name" value="FAMILY PROTEIN, PUTATIVE, EXPRESSED-RELATED"/>
    <property type="match status" value="1"/>
</dbReference>
<evidence type="ECO:0000256" key="1">
    <source>
        <dbReference type="ARBA" id="ARBA00004323"/>
    </source>
</evidence>
<feature type="domain" description="Exostosin GT47" evidence="5">
    <location>
        <begin position="53"/>
        <end position="112"/>
    </location>
</feature>
<evidence type="ECO:0000259" key="5">
    <source>
        <dbReference type="Pfam" id="PF03016"/>
    </source>
</evidence>
<evidence type="ECO:0000256" key="2">
    <source>
        <dbReference type="ARBA" id="ARBA00010271"/>
    </source>
</evidence>
<keyword evidence="7" id="KW-1185">Reference proteome</keyword>
<sequence>MKRDWLVLLPLLLAGSHASEIENVGKQRLSKKFHEHAHVSGGGIKRQRPTKEYMYVYDMPAKYTADIRKLSPEWHPDQYDFDQVLHEHFQNSRVRTEDPEQAQLFMIPVYLGRYYNWFWQQWSTPGNPWDIVEDCEPRHRAGSPECWWEKWMWAKGNTSELVREALQHVKASHPHWEKHNGANHFMVFSYDHARCDMALTLRLSEMGQMFSIQSYGDLTLTNEPKVPPIIQRWQENNYTWGQPRSWACFRPDADVLVPMYYEFDPKDVVSPFVGERSVSMLMRFAYTEGDGKNLVEHYGHRLRHEIIEYWKADPLEGSEQGLKTPEETDADMARSLFCVCAPGATQDTTRLFRAILKGCIPITFFRANDLPFARYLGVPYEEFVLNIQPDDYIQLNSKMQRILDSPTRLRHMQEALEAHQRHFLWSEGAEGGVLFNIERELSVRAAMVTDTPHSVFR</sequence>
<comment type="caution">
    <text evidence="6">The sequence shown here is derived from an EMBL/GenBank/DDBJ whole genome shotgun (WGS) entry which is preliminary data.</text>
</comment>
<evidence type="ECO:0000313" key="7">
    <source>
        <dbReference type="Proteomes" id="UP001497392"/>
    </source>
</evidence>
<protein>
    <submittedName>
        <fullName evidence="6">G10029 protein</fullName>
    </submittedName>
</protein>
<name>A0ABP1G4G6_9CHLO</name>
<reference evidence="6 7" key="1">
    <citation type="submission" date="2024-06" db="EMBL/GenBank/DDBJ databases">
        <authorList>
            <person name="Kraege A."/>
            <person name="Thomma B."/>
        </authorList>
    </citation>
    <scope>NUCLEOTIDE SEQUENCE [LARGE SCALE GENOMIC DNA]</scope>
</reference>
<dbReference type="InterPro" id="IPR004263">
    <property type="entry name" value="Exostosin"/>
</dbReference>
<accession>A0ABP1G4G6</accession>
<keyword evidence="3" id="KW-0333">Golgi apparatus</keyword>
<feature type="domain" description="Exostosin GT47" evidence="5">
    <location>
        <begin position="157"/>
        <end position="397"/>
    </location>
</feature>
<proteinExistence type="inferred from homology"/>
<dbReference type="Pfam" id="PF03016">
    <property type="entry name" value="Exostosin_GT47"/>
    <property type="match status" value="2"/>
</dbReference>
<organism evidence="6 7">
    <name type="scientific">Coccomyxa viridis</name>
    <dbReference type="NCBI Taxonomy" id="1274662"/>
    <lineage>
        <taxon>Eukaryota</taxon>
        <taxon>Viridiplantae</taxon>
        <taxon>Chlorophyta</taxon>
        <taxon>core chlorophytes</taxon>
        <taxon>Trebouxiophyceae</taxon>
        <taxon>Trebouxiophyceae incertae sedis</taxon>
        <taxon>Coccomyxaceae</taxon>
        <taxon>Coccomyxa</taxon>
    </lineage>
</organism>
<evidence type="ECO:0000256" key="4">
    <source>
        <dbReference type="SAM" id="SignalP"/>
    </source>
</evidence>
<feature type="signal peptide" evidence="4">
    <location>
        <begin position="1"/>
        <end position="18"/>
    </location>
</feature>
<dbReference type="InterPro" id="IPR040911">
    <property type="entry name" value="Exostosin_GT47"/>
</dbReference>
<comment type="subcellular location">
    <subcellularLocation>
        <location evidence="1">Golgi apparatus membrane</location>
        <topology evidence="1">Single-pass type II membrane protein</topology>
    </subcellularLocation>
</comment>
<evidence type="ECO:0000313" key="6">
    <source>
        <dbReference type="EMBL" id="CAL5227120.1"/>
    </source>
</evidence>
<feature type="chain" id="PRO_5046654221" evidence="4">
    <location>
        <begin position="19"/>
        <end position="457"/>
    </location>
</feature>
<dbReference type="PANTHER" id="PTHR11062">
    <property type="entry name" value="EXOSTOSIN HEPARAN SULFATE GLYCOSYLTRANSFERASE -RELATED"/>
    <property type="match status" value="1"/>
</dbReference>
<evidence type="ECO:0000256" key="3">
    <source>
        <dbReference type="ARBA" id="ARBA00023034"/>
    </source>
</evidence>
<dbReference type="EMBL" id="CAXHTA020000017">
    <property type="protein sequence ID" value="CAL5227120.1"/>
    <property type="molecule type" value="Genomic_DNA"/>
</dbReference>
<dbReference type="Proteomes" id="UP001497392">
    <property type="component" value="Unassembled WGS sequence"/>
</dbReference>